<protein>
    <submittedName>
        <fullName evidence="1">Uncharacterized protein</fullName>
    </submittedName>
</protein>
<name>A0A645F3V4_9ZZZZ</name>
<sequence length="48" mass="5439">MGRVLRRVLNIPRRVAADQVAVITQGHAPCEFPLCLHHDMQRQAFGDD</sequence>
<dbReference type="EMBL" id="VSSQ01053210">
    <property type="protein sequence ID" value="MPN07253.1"/>
    <property type="molecule type" value="Genomic_DNA"/>
</dbReference>
<proteinExistence type="predicted"/>
<comment type="caution">
    <text evidence="1">The sequence shown here is derived from an EMBL/GenBank/DDBJ whole genome shotgun (WGS) entry which is preliminary data.</text>
</comment>
<gene>
    <name evidence="1" type="ORF">SDC9_154519</name>
</gene>
<dbReference type="AlphaFoldDB" id="A0A645F3V4"/>
<organism evidence="1">
    <name type="scientific">bioreactor metagenome</name>
    <dbReference type="NCBI Taxonomy" id="1076179"/>
    <lineage>
        <taxon>unclassified sequences</taxon>
        <taxon>metagenomes</taxon>
        <taxon>ecological metagenomes</taxon>
    </lineage>
</organism>
<accession>A0A645F3V4</accession>
<evidence type="ECO:0000313" key="1">
    <source>
        <dbReference type="EMBL" id="MPN07253.1"/>
    </source>
</evidence>
<reference evidence="1" key="1">
    <citation type="submission" date="2019-08" db="EMBL/GenBank/DDBJ databases">
        <authorList>
            <person name="Kucharzyk K."/>
            <person name="Murdoch R.W."/>
            <person name="Higgins S."/>
            <person name="Loffler F."/>
        </authorList>
    </citation>
    <scope>NUCLEOTIDE SEQUENCE</scope>
</reference>